<evidence type="ECO:0000256" key="3">
    <source>
        <dbReference type="SAM" id="SignalP"/>
    </source>
</evidence>
<comment type="caution">
    <text evidence="5">The sequence shown here is derived from an EMBL/GenBank/DDBJ whole genome shotgun (WGS) entry which is preliminary data.</text>
</comment>
<dbReference type="Pfam" id="PF07983">
    <property type="entry name" value="X8"/>
    <property type="match status" value="1"/>
</dbReference>
<dbReference type="PANTHER" id="PTHR31044">
    <property type="entry name" value="BETA-1,3 GLUCANASE"/>
    <property type="match status" value="1"/>
</dbReference>
<dbReference type="Proteomes" id="UP000593563">
    <property type="component" value="Unassembled WGS sequence"/>
</dbReference>
<reference evidence="5" key="1">
    <citation type="submission" date="2020-01" db="EMBL/GenBank/DDBJ databases">
        <title>The Celery Genome Sequence Reveals Sequential Paleo-tetraploidization, Resistance Gene Elimination, Karyotype Evolution, and Functional Innovation in Apiales.</title>
        <authorList>
            <person name="Song X."/>
        </authorList>
    </citation>
    <scope>NUCLEOTIDE SEQUENCE</scope>
    <source>
        <tissue evidence="5">Leaf</tissue>
    </source>
</reference>
<evidence type="ECO:0000256" key="2">
    <source>
        <dbReference type="SAM" id="MobiDB-lite"/>
    </source>
</evidence>
<evidence type="ECO:0000256" key="1">
    <source>
        <dbReference type="ARBA" id="ARBA00022729"/>
    </source>
</evidence>
<evidence type="ECO:0000259" key="4">
    <source>
        <dbReference type="SMART" id="SM00768"/>
    </source>
</evidence>
<dbReference type="Gene3D" id="1.20.58.1040">
    <property type="match status" value="1"/>
</dbReference>
<dbReference type="AlphaFoldDB" id="A0A6L5BBB8"/>
<feature type="compositionally biased region" description="Low complexity" evidence="2">
    <location>
        <begin position="60"/>
        <end position="73"/>
    </location>
</feature>
<dbReference type="GO" id="GO:0009506">
    <property type="term" value="C:plasmodesma"/>
    <property type="evidence" value="ECO:0007669"/>
    <property type="project" value="UniProtKB-ARBA"/>
</dbReference>
<feature type="compositionally biased region" description="Pro residues" evidence="2">
    <location>
        <begin position="90"/>
        <end position="117"/>
    </location>
</feature>
<accession>A0A6L5BBB8</accession>
<feature type="chain" id="PRO_5027023532" description="X8 domain-containing protein" evidence="3">
    <location>
        <begin position="21"/>
        <end position="292"/>
    </location>
</feature>
<feature type="region of interest" description="Disordered" evidence="2">
    <location>
        <begin position="205"/>
        <end position="263"/>
    </location>
</feature>
<feature type="region of interest" description="Disordered" evidence="2">
    <location>
        <begin position="60"/>
        <end position="124"/>
    </location>
</feature>
<organism evidence="5 6">
    <name type="scientific">Apium graveolens</name>
    <name type="common">Celery</name>
    <dbReference type="NCBI Taxonomy" id="4045"/>
    <lineage>
        <taxon>Eukaryota</taxon>
        <taxon>Viridiplantae</taxon>
        <taxon>Streptophyta</taxon>
        <taxon>Embryophyta</taxon>
        <taxon>Tracheophyta</taxon>
        <taxon>Spermatophyta</taxon>
        <taxon>Magnoliopsida</taxon>
        <taxon>eudicotyledons</taxon>
        <taxon>Gunneridae</taxon>
        <taxon>Pentapetalae</taxon>
        <taxon>asterids</taxon>
        <taxon>campanulids</taxon>
        <taxon>Apiales</taxon>
        <taxon>Apiaceae</taxon>
        <taxon>Apioideae</taxon>
        <taxon>apioid superclade</taxon>
        <taxon>Apieae</taxon>
        <taxon>Apium</taxon>
    </lineage>
</organism>
<proteinExistence type="predicted"/>
<keyword evidence="6" id="KW-1185">Reference proteome</keyword>
<feature type="compositionally biased region" description="Polar residues" evidence="2">
    <location>
        <begin position="205"/>
        <end position="224"/>
    </location>
</feature>
<gene>
    <name evidence="5" type="ORF">AG4045_017588</name>
</gene>
<dbReference type="InterPro" id="IPR044788">
    <property type="entry name" value="X8_dom_prot"/>
</dbReference>
<dbReference type="FunFam" id="1.20.58.1040:FF:000007">
    <property type="entry name" value="PLASMODESMATA CALLOSE-BINDING PROTEIN 2"/>
    <property type="match status" value="1"/>
</dbReference>
<feature type="compositionally biased region" description="Low complexity" evidence="2">
    <location>
        <begin position="80"/>
        <end position="89"/>
    </location>
</feature>
<sequence length="292" mass="30870">MGTRLLQCCLLYLLCHFVVSGSSFAEFPRSEAMWQDKVLNHQKKELLSSSDFGTQLDTIPIINPTTPSTTTPIINPPSPTMTTPTNNPTRQPPTTPTYNPMPPATTTPTYNPMPPTTTTPTPSGPASSVGSWCIASQSASETALQVALDYACGYGGTDCSAIQQGASCYNPNTLRDHASYAFNSYYQKNPVPTSCAFGGAAQLTNKDPSSGSCRFATPRTTQSMSPPVNPSPVTPTPPAPSAPTGYGSMPSPPTIFDGSEPTATPNSGVSFSFNLMLLFTTTTLLTTVTNIF</sequence>
<evidence type="ECO:0000313" key="5">
    <source>
        <dbReference type="EMBL" id="KAF1002800.1"/>
    </source>
</evidence>
<feature type="domain" description="X8" evidence="4">
    <location>
        <begin position="131"/>
        <end position="215"/>
    </location>
</feature>
<dbReference type="InterPro" id="IPR012946">
    <property type="entry name" value="X8"/>
</dbReference>
<dbReference type="EMBL" id="WRXP01000363">
    <property type="protein sequence ID" value="KAF1002800.1"/>
    <property type="molecule type" value="Genomic_DNA"/>
</dbReference>
<dbReference type="PANTHER" id="PTHR31044:SF52">
    <property type="entry name" value="OS01G0631500 PROTEIN"/>
    <property type="match status" value="1"/>
</dbReference>
<protein>
    <recommendedName>
        <fullName evidence="4">X8 domain-containing protein</fullName>
    </recommendedName>
</protein>
<feature type="compositionally biased region" description="Pro residues" evidence="2">
    <location>
        <begin position="227"/>
        <end position="241"/>
    </location>
</feature>
<feature type="signal peptide" evidence="3">
    <location>
        <begin position="1"/>
        <end position="20"/>
    </location>
</feature>
<keyword evidence="1 3" id="KW-0732">Signal</keyword>
<evidence type="ECO:0000313" key="6">
    <source>
        <dbReference type="Proteomes" id="UP000593563"/>
    </source>
</evidence>
<name>A0A6L5BBB8_APIGR</name>
<dbReference type="PRINTS" id="PR01217">
    <property type="entry name" value="PRICHEXTENSN"/>
</dbReference>
<dbReference type="SMART" id="SM00768">
    <property type="entry name" value="X8"/>
    <property type="match status" value="1"/>
</dbReference>